<evidence type="ECO:0000259" key="1">
    <source>
        <dbReference type="Pfam" id="PF00534"/>
    </source>
</evidence>
<dbReference type="EMBL" id="JRWP01000044">
    <property type="protein sequence ID" value="KGY07470.1"/>
    <property type="molecule type" value="Genomic_DNA"/>
</dbReference>
<name>A0A0A5HT40_PHOS4</name>
<dbReference type="OrthoDB" id="9062832at2"/>
<keyword evidence="2" id="KW-0808">Transferase</keyword>
<protein>
    <submittedName>
        <fullName evidence="2">Glycosyl transferase</fullName>
    </submittedName>
</protein>
<dbReference type="AlphaFoldDB" id="A0A0A5HT40"/>
<dbReference type="PANTHER" id="PTHR12526">
    <property type="entry name" value="GLYCOSYLTRANSFERASE"/>
    <property type="match status" value="1"/>
</dbReference>
<feature type="domain" description="Glycosyl transferase family 1" evidence="1">
    <location>
        <begin position="163"/>
        <end position="319"/>
    </location>
</feature>
<dbReference type="CDD" id="cd03801">
    <property type="entry name" value="GT4_PimA-like"/>
    <property type="match status" value="1"/>
</dbReference>
<gene>
    <name evidence="2" type="ORF">NM06_16810</name>
</gene>
<dbReference type="Pfam" id="PF00534">
    <property type="entry name" value="Glycos_transf_1"/>
    <property type="match status" value="1"/>
</dbReference>
<reference evidence="2 3" key="1">
    <citation type="submission" date="2014-10" db="EMBL/GenBank/DDBJ databases">
        <title>Genome sequencing of Vibrio sinaloensis T08.</title>
        <authorList>
            <person name="Chan K.-G."/>
            <person name="Mohamad N.I."/>
        </authorList>
    </citation>
    <scope>NUCLEOTIDE SEQUENCE [LARGE SCALE GENOMIC DNA]</scope>
    <source>
        <strain evidence="2 3">T08</strain>
    </source>
</reference>
<dbReference type="InterPro" id="IPR001296">
    <property type="entry name" value="Glyco_trans_1"/>
</dbReference>
<evidence type="ECO:0000313" key="3">
    <source>
        <dbReference type="Proteomes" id="UP000030451"/>
    </source>
</evidence>
<proteinExistence type="predicted"/>
<organism evidence="2 3">
    <name type="scientific">Photobacterium sp. (strain ATCC 43367)</name>
    <dbReference type="NCBI Taxonomy" id="379097"/>
    <lineage>
        <taxon>Bacteria</taxon>
        <taxon>Pseudomonadati</taxon>
        <taxon>Pseudomonadota</taxon>
        <taxon>Gammaproteobacteria</taxon>
        <taxon>Vibrionales</taxon>
        <taxon>Vibrionaceae</taxon>
        <taxon>Vibrio</taxon>
        <taxon>Vibrio oreintalis group</taxon>
    </lineage>
</organism>
<evidence type="ECO:0000313" key="2">
    <source>
        <dbReference type="EMBL" id="KGY07470.1"/>
    </source>
</evidence>
<comment type="caution">
    <text evidence="2">The sequence shown here is derived from an EMBL/GenBank/DDBJ whole genome shotgun (WGS) entry which is preliminary data.</text>
</comment>
<dbReference type="GO" id="GO:0016757">
    <property type="term" value="F:glycosyltransferase activity"/>
    <property type="evidence" value="ECO:0007669"/>
    <property type="project" value="InterPro"/>
</dbReference>
<dbReference type="SUPFAM" id="SSF53756">
    <property type="entry name" value="UDP-Glycosyltransferase/glycogen phosphorylase"/>
    <property type="match status" value="1"/>
</dbReference>
<accession>A0A0A5HT40</accession>
<dbReference type="Gene3D" id="3.40.50.2000">
    <property type="entry name" value="Glycogen Phosphorylase B"/>
    <property type="match status" value="2"/>
</dbReference>
<dbReference type="RefSeq" id="WP_038192357.1">
    <property type="nucleotide sequence ID" value="NZ_JRWP01000044.1"/>
</dbReference>
<dbReference type="Proteomes" id="UP000030451">
    <property type="component" value="Unassembled WGS sequence"/>
</dbReference>
<dbReference type="GO" id="GO:1901135">
    <property type="term" value="P:carbohydrate derivative metabolic process"/>
    <property type="evidence" value="ECO:0007669"/>
    <property type="project" value="UniProtKB-ARBA"/>
</dbReference>
<sequence length="341" mass="37790">MTDKTLIHINLASGFGGGEVQTLNLIANLSGYRQLILGKQDKPFIAKARERFADSNDVSIVGFWRAVYCALMSKNVVIHAHDGRGAHLARLIGWLVNKPYVISRRVDKALKGKVSQKTYRKAAHLIAVSQKVANNIEQYNSNLTVIHDSYSHLPSNADVEVKLRALKDRFVVTQLGSLLDIKNIPFTIELAKQLAETHPGIHFLIVGQGKEEAALREQAKALSNITFFGFTPFVGSVLTRADVLIMPSKSEGLGSAVLEAYQHDTPVITSKAGGLPEIVEHGVTGYLVDTDSVDQAKDHLLELVTSKDLYQQIQQNIQKKKQQYSPEAMAERYIACYDKVW</sequence>